<evidence type="ECO:0000313" key="7">
    <source>
        <dbReference type="EMBL" id="KOF94169.1"/>
    </source>
</evidence>
<dbReference type="AlphaFoldDB" id="A0A0L8HYB6"/>
<name>A0A0L8HYB6_OCTBM</name>
<feature type="transmembrane region" description="Helical" evidence="4">
    <location>
        <begin position="232"/>
        <end position="254"/>
    </location>
</feature>
<evidence type="ECO:0000256" key="4">
    <source>
        <dbReference type="SAM" id="Phobius"/>
    </source>
</evidence>
<reference evidence="7" key="1">
    <citation type="submission" date="2015-07" db="EMBL/GenBank/DDBJ databases">
        <title>MeaNS - Measles Nucleotide Surveillance Program.</title>
        <authorList>
            <person name="Tran T."/>
            <person name="Druce J."/>
        </authorList>
    </citation>
    <scope>NUCLEOTIDE SEQUENCE</scope>
    <source>
        <strain evidence="7">UCB-OBI-ISO-001</strain>
        <tissue evidence="7">Gonad</tissue>
    </source>
</reference>
<sequence>MIPYVVLFLLVLCSLAEGGERKTVEHYLNRCLDGIHHKQKPGPEGSLYNQCSPWKKSSCCQANVTEKVHKETLYKFNFHHCKKLSKRCLQHFIQDLCFYQCTPNGGPWIHKESNMKIRKERYFELPLCQDTCGEWWDSCKDDETCSENWMRGFNWTTETNTCITGSKCQKISEVFKTSTNFCEKVWDHSWKVVSQKPCFVLWFDEKNGNPNNQVAFTKAYELTSEASYLKSYSYSLAFMIVYNFISAFVLQYSYCDIL</sequence>
<dbReference type="EMBL" id="KQ417023">
    <property type="protein sequence ID" value="KOF94169.1"/>
    <property type="molecule type" value="Genomic_DNA"/>
</dbReference>
<organism evidence="7">
    <name type="scientific">Octopus bimaculoides</name>
    <name type="common">California two-spotted octopus</name>
    <dbReference type="NCBI Taxonomy" id="37653"/>
    <lineage>
        <taxon>Eukaryota</taxon>
        <taxon>Metazoa</taxon>
        <taxon>Spiralia</taxon>
        <taxon>Lophotrochozoa</taxon>
        <taxon>Mollusca</taxon>
        <taxon>Cephalopoda</taxon>
        <taxon>Coleoidea</taxon>
        <taxon>Octopodiformes</taxon>
        <taxon>Octopoda</taxon>
        <taxon>Incirrata</taxon>
        <taxon>Octopodidae</taxon>
        <taxon>Octopus</taxon>
    </lineage>
</organism>
<accession>A0A0L8HYB6</accession>
<dbReference type="Pfam" id="PF03024">
    <property type="entry name" value="Folate_rec"/>
    <property type="match status" value="1"/>
</dbReference>
<feature type="signal peptide" evidence="5">
    <location>
        <begin position="1"/>
        <end position="18"/>
    </location>
</feature>
<dbReference type="PANTHER" id="PTHR10517:SF14">
    <property type="entry name" value="FOLATE RECEPTOR 1-RELATED"/>
    <property type="match status" value="1"/>
</dbReference>
<comment type="similarity">
    <text evidence="1">Belongs to the folate receptor family.</text>
</comment>
<evidence type="ECO:0000259" key="6">
    <source>
        <dbReference type="Pfam" id="PF03024"/>
    </source>
</evidence>
<keyword evidence="2 5" id="KW-0732">Signal</keyword>
<dbReference type="InterPro" id="IPR018143">
    <property type="entry name" value="Folate_rcpt-like"/>
</dbReference>
<keyword evidence="3" id="KW-1015">Disulfide bond</keyword>
<protein>
    <recommendedName>
        <fullName evidence="6">Folate receptor-like domain-containing protein</fullName>
    </recommendedName>
</protein>
<evidence type="ECO:0000256" key="2">
    <source>
        <dbReference type="ARBA" id="ARBA00022729"/>
    </source>
</evidence>
<proteinExistence type="inferred from homology"/>
<dbReference type="InterPro" id="IPR004269">
    <property type="entry name" value="Folate_rcpt"/>
</dbReference>
<dbReference type="GO" id="GO:0038023">
    <property type="term" value="F:signaling receptor activity"/>
    <property type="evidence" value="ECO:0007669"/>
    <property type="project" value="TreeGrafter"/>
</dbReference>
<feature type="chain" id="PRO_5005584034" description="Folate receptor-like domain-containing protein" evidence="5">
    <location>
        <begin position="19"/>
        <end position="258"/>
    </location>
</feature>
<dbReference type="OrthoDB" id="567542at2759"/>
<keyword evidence="4" id="KW-1133">Transmembrane helix</keyword>
<feature type="domain" description="Folate receptor-like" evidence="6">
    <location>
        <begin position="30"/>
        <end position="198"/>
    </location>
</feature>
<gene>
    <name evidence="7" type="ORF">OCBIM_22002649mg</name>
</gene>
<dbReference type="GO" id="GO:0009897">
    <property type="term" value="C:external side of plasma membrane"/>
    <property type="evidence" value="ECO:0007669"/>
    <property type="project" value="TreeGrafter"/>
</dbReference>
<evidence type="ECO:0000256" key="3">
    <source>
        <dbReference type="ARBA" id="ARBA00023157"/>
    </source>
</evidence>
<keyword evidence="4" id="KW-0472">Membrane</keyword>
<dbReference type="PANTHER" id="PTHR10517">
    <property type="entry name" value="FOLATE RECEPTOR"/>
    <property type="match status" value="1"/>
</dbReference>
<evidence type="ECO:0000256" key="5">
    <source>
        <dbReference type="SAM" id="SignalP"/>
    </source>
</evidence>
<evidence type="ECO:0000256" key="1">
    <source>
        <dbReference type="ARBA" id="ARBA00007932"/>
    </source>
</evidence>
<keyword evidence="4" id="KW-0812">Transmembrane</keyword>